<evidence type="ECO:0008006" key="4">
    <source>
        <dbReference type="Google" id="ProtNLM"/>
    </source>
</evidence>
<protein>
    <recommendedName>
        <fullName evidence="4">Integral membrane protein</fullName>
    </recommendedName>
</protein>
<name>A0ABR9N0M0_9MICO</name>
<dbReference type="Proteomes" id="UP000625527">
    <property type="component" value="Unassembled WGS sequence"/>
</dbReference>
<evidence type="ECO:0000313" key="3">
    <source>
        <dbReference type="Proteomes" id="UP000625527"/>
    </source>
</evidence>
<feature type="region of interest" description="Disordered" evidence="1">
    <location>
        <begin position="180"/>
        <end position="205"/>
    </location>
</feature>
<keyword evidence="3" id="KW-1185">Reference proteome</keyword>
<proteinExistence type="predicted"/>
<evidence type="ECO:0000256" key="1">
    <source>
        <dbReference type="SAM" id="MobiDB-lite"/>
    </source>
</evidence>
<sequence>MGELGQVMRVVRTILLASTSLSLATLAHSLGGGELPGTGPMVVLGILTVSASCVVAGVRPRVWVLAPFLGALQFLLHQTLSWSTLASAAATPGTVQSLGHAGHHAGTATTPATAQIAADAAHSHLSSPRMTALHVAAILATAALMAAGEGTARVALQVFGHVLPALTAPRVPAPVRPAFHPRPALTPTPSSVLVARSTPRRGPPAALAVLA</sequence>
<dbReference type="EMBL" id="JADAQT010000089">
    <property type="protein sequence ID" value="MBE1876786.1"/>
    <property type="molecule type" value="Genomic_DNA"/>
</dbReference>
<evidence type="ECO:0000313" key="2">
    <source>
        <dbReference type="EMBL" id="MBE1876786.1"/>
    </source>
</evidence>
<gene>
    <name evidence="2" type="ORF">IHE71_13850</name>
</gene>
<organism evidence="2 3">
    <name type="scientific">Myceligenerans pegani</name>
    <dbReference type="NCBI Taxonomy" id="2776917"/>
    <lineage>
        <taxon>Bacteria</taxon>
        <taxon>Bacillati</taxon>
        <taxon>Actinomycetota</taxon>
        <taxon>Actinomycetes</taxon>
        <taxon>Micrococcales</taxon>
        <taxon>Promicromonosporaceae</taxon>
        <taxon>Myceligenerans</taxon>
    </lineage>
</organism>
<accession>A0ABR9N0M0</accession>
<reference evidence="2 3" key="1">
    <citation type="submission" date="2020-10" db="EMBL/GenBank/DDBJ databases">
        <title>Myceligenerans pegani sp. nov., an endophytic actinomycete isolated from Peganum harmala L. in Xinjiang, China.</title>
        <authorList>
            <person name="Xin L."/>
        </authorList>
    </citation>
    <scope>NUCLEOTIDE SEQUENCE [LARGE SCALE GENOMIC DNA]</scope>
    <source>
        <strain evidence="2 3">TRM65318</strain>
    </source>
</reference>
<dbReference type="RefSeq" id="WP_192863347.1">
    <property type="nucleotide sequence ID" value="NZ_JADAQT010000089.1"/>
</dbReference>
<comment type="caution">
    <text evidence="2">The sequence shown here is derived from an EMBL/GenBank/DDBJ whole genome shotgun (WGS) entry which is preliminary data.</text>
</comment>